<accession>A0A160VIF1</accession>
<dbReference type="AlphaFoldDB" id="A0A160VIF1"/>
<sequence>MKVNALQATSVLEKLKRNLAANSNIQSVFLLQPEGATDNKTDFNIIMVL</sequence>
<protein>
    <submittedName>
        <fullName evidence="1">Uncharacterized protein</fullName>
    </submittedName>
</protein>
<reference evidence="1" key="1">
    <citation type="submission" date="2015-10" db="EMBL/GenBank/DDBJ databases">
        <authorList>
            <person name="Gilbert D.G."/>
        </authorList>
    </citation>
    <scope>NUCLEOTIDE SEQUENCE</scope>
</reference>
<gene>
    <name evidence="1" type="ORF">MGWOODY_Mmi1538</name>
</gene>
<dbReference type="EMBL" id="FAXC01000467">
    <property type="protein sequence ID" value="CUV10696.1"/>
    <property type="molecule type" value="Genomic_DNA"/>
</dbReference>
<organism evidence="1">
    <name type="scientific">hydrothermal vent metagenome</name>
    <dbReference type="NCBI Taxonomy" id="652676"/>
    <lineage>
        <taxon>unclassified sequences</taxon>
        <taxon>metagenomes</taxon>
        <taxon>ecological metagenomes</taxon>
    </lineage>
</organism>
<proteinExistence type="predicted"/>
<name>A0A160VIF1_9ZZZZ</name>
<evidence type="ECO:0000313" key="1">
    <source>
        <dbReference type="EMBL" id="CUV10696.1"/>
    </source>
</evidence>